<keyword evidence="2" id="KW-0472">Membrane</keyword>
<protein>
    <submittedName>
        <fullName evidence="5">YcnI family protein</fullName>
    </submittedName>
</protein>
<keyword evidence="3" id="KW-0732">Signal</keyword>
<dbReference type="InterPro" id="IPR038507">
    <property type="entry name" value="YcnI-like_sf"/>
</dbReference>
<keyword evidence="2" id="KW-1133">Transmembrane helix</keyword>
<dbReference type="InterPro" id="IPR012533">
    <property type="entry name" value="YcnI-copper_dom"/>
</dbReference>
<proteinExistence type="predicted"/>
<dbReference type="Gene3D" id="2.60.40.2230">
    <property type="entry name" value="Uncharacterised protein YcnI-like PF07987, DUF1775"/>
    <property type="match status" value="1"/>
</dbReference>
<gene>
    <name evidence="5" type="ORF">MNQ99_16425</name>
</gene>
<dbReference type="RefSeq" id="WP_241913695.1">
    <property type="nucleotide sequence ID" value="NZ_CP093326.1"/>
</dbReference>
<name>A0ABY3W8N2_9MICC</name>
<sequence>MKTIHRTSLRAVLAAGATAGLLAVGAGAASAHVNVTPEDNAAGGSSVLTFGFAHGCEGSPTSKIAISLPDQLVDATPTVHPGWDVEKVSETLDTPKTLDSGATVTERVSQIVYTAKEPVADGLRDTLQLQVLLPESAGETLAFPVLQTCEKGETNWADLPAEGQDPHELESPAPSFVIGEASAESHGGHDGGASDGAQAAESSGTGASGTDAATVAGWAGLGAGVLGLAAGVTALARTRKKG</sequence>
<evidence type="ECO:0000256" key="2">
    <source>
        <dbReference type="SAM" id="Phobius"/>
    </source>
</evidence>
<evidence type="ECO:0000256" key="3">
    <source>
        <dbReference type="SAM" id="SignalP"/>
    </source>
</evidence>
<feature type="region of interest" description="Disordered" evidence="1">
    <location>
        <begin position="181"/>
        <end position="212"/>
    </location>
</feature>
<keyword evidence="2" id="KW-0812">Transmembrane</keyword>
<dbReference type="Pfam" id="PF07987">
    <property type="entry name" value="DUF1775"/>
    <property type="match status" value="1"/>
</dbReference>
<dbReference type="CDD" id="cd08545">
    <property type="entry name" value="YcnI_like"/>
    <property type="match status" value="1"/>
</dbReference>
<feature type="chain" id="PRO_5047075602" evidence="3">
    <location>
        <begin position="29"/>
        <end position="242"/>
    </location>
</feature>
<dbReference type="Proteomes" id="UP000829069">
    <property type="component" value="Chromosome"/>
</dbReference>
<reference evidence="5 6" key="1">
    <citation type="submission" date="2022-03" db="EMBL/GenBank/DDBJ databases">
        <title>Isotopic signatures of nitrous oxide derived from detoxification processes.</title>
        <authorList>
            <person name="Behrendt U."/>
            <person name="Buchen C."/>
            <person name="Well R."/>
            <person name="Ulrich A."/>
            <person name="Rohe L."/>
            <person name="Kolb S."/>
            <person name="Schloter M."/>
            <person name="Horn M.A."/>
            <person name="Augustin J."/>
        </authorList>
    </citation>
    <scope>NUCLEOTIDE SEQUENCE [LARGE SCALE GENOMIC DNA]</scope>
    <source>
        <strain evidence="5 6">S4-C24</strain>
    </source>
</reference>
<evidence type="ECO:0000313" key="6">
    <source>
        <dbReference type="Proteomes" id="UP000829069"/>
    </source>
</evidence>
<feature type="signal peptide" evidence="3">
    <location>
        <begin position="1"/>
        <end position="28"/>
    </location>
</feature>
<keyword evidence="6" id="KW-1185">Reference proteome</keyword>
<dbReference type="EMBL" id="CP093326">
    <property type="protein sequence ID" value="UNK45483.1"/>
    <property type="molecule type" value="Genomic_DNA"/>
</dbReference>
<evidence type="ECO:0000256" key="1">
    <source>
        <dbReference type="SAM" id="MobiDB-lite"/>
    </source>
</evidence>
<organism evidence="5 6">
    <name type="scientific">Arthrobacter sulfonylureivorans</name>
    <dbReference type="NCBI Taxonomy" id="2486855"/>
    <lineage>
        <taxon>Bacteria</taxon>
        <taxon>Bacillati</taxon>
        <taxon>Actinomycetota</taxon>
        <taxon>Actinomycetes</taxon>
        <taxon>Micrococcales</taxon>
        <taxon>Micrococcaceae</taxon>
        <taxon>Arthrobacter</taxon>
    </lineage>
</organism>
<evidence type="ECO:0000259" key="4">
    <source>
        <dbReference type="Pfam" id="PF07987"/>
    </source>
</evidence>
<feature type="transmembrane region" description="Helical" evidence="2">
    <location>
        <begin position="215"/>
        <end position="236"/>
    </location>
</feature>
<accession>A0ABY3W8N2</accession>
<feature type="domain" description="YncI copper-binding" evidence="4">
    <location>
        <begin position="32"/>
        <end position="177"/>
    </location>
</feature>
<feature type="compositionally biased region" description="Low complexity" evidence="1">
    <location>
        <begin position="195"/>
        <end position="204"/>
    </location>
</feature>
<evidence type="ECO:0000313" key="5">
    <source>
        <dbReference type="EMBL" id="UNK45483.1"/>
    </source>
</evidence>